<keyword evidence="1" id="KW-0805">Transcription regulation</keyword>
<comment type="caution">
    <text evidence="6">The sequence shown here is derived from an EMBL/GenBank/DDBJ whole genome shotgun (WGS) entry which is preliminary data.</text>
</comment>
<dbReference type="Gene3D" id="1.10.357.10">
    <property type="entry name" value="Tetracycline Repressor, domain 2"/>
    <property type="match status" value="1"/>
</dbReference>
<dbReference type="Pfam" id="PF13305">
    <property type="entry name" value="TetR_C_33"/>
    <property type="match status" value="1"/>
</dbReference>
<evidence type="ECO:0000256" key="4">
    <source>
        <dbReference type="PROSITE-ProRule" id="PRU00335"/>
    </source>
</evidence>
<dbReference type="PROSITE" id="PS50977">
    <property type="entry name" value="HTH_TETR_2"/>
    <property type="match status" value="1"/>
</dbReference>
<evidence type="ECO:0000256" key="3">
    <source>
        <dbReference type="ARBA" id="ARBA00023163"/>
    </source>
</evidence>
<dbReference type="PANTHER" id="PTHR30055:SF146">
    <property type="entry name" value="HTH-TYPE TRANSCRIPTIONAL DUAL REGULATOR CECR"/>
    <property type="match status" value="1"/>
</dbReference>
<dbReference type="InterPro" id="IPR050109">
    <property type="entry name" value="HTH-type_TetR-like_transc_reg"/>
</dbReference>
<dbReference type="SUPFAM" id="SSF48498">
    <property type="entry name" value="Tetracyclin repressor-like, C-terminal domain"/>
    <property type="match status" value="1"/>
</dbReference>
<evidence type="ECO:0000259" key="5">
    <source>
        <dbReference type="PROSITE" id="PS50977"/>
    </source>
</evidence>
<evidence type="ECO:0000313" key="6">
    <source>
        <dbReference type="EMBL" id="MFC4961202.1"/>
    </source>
</evidence>
<feature type="domain" description="HTH tetR-type" evidence="5">
    <location>
        <begin position="9"/>
        <end position="69"/>
    </location>
</feature>
<dbReference type="SUPFAM" id="SSF46689">
    <property type="entry name" value="Homeodomain-like"/>
    <property type="match status" value="1"/>
</dbReference>
<evidence type="ECO:0000256" key="2">
    <source>
        <dbReference type="ARBA" id="ARBA00023125"/>
    </source>
</evidence>
<dbReference type="InterPro" id="IPR025996">
    <property type="entry name" value="MT1864/Rv1816-like_C"/>
</dbReference>
<dbReference type="InterPro" id="IPR009057">
    <property type="entry name" value="Homeodomain-like_sf"/>
</dbReference>
<sequence length="198" mass="21740">MGRPREHDENTAAELLTAAEQLLHERGTEGLSLREVTRRASTSTRAVYSVFGSKEALLGALGAHAMDTLHERINALPSTDDPRRDLVEAALMFRHFAREHPALFEVAFQHRDPAVWPRFQAAADAALAALAQRFEPLAAAGRLGGRSVPEAVTAFHALCEGMTSLELRHRSLAAHPEQLWRNAFQALLAGYATDIDTE</sequence>
<keyword evidence="3" id="KW-0804">Transcription</keyword>
<dbReference type="InterPro" id="IPR036271">
    <property type="entry name" value="Tet_transcr_reg_TetR-rel_C_sf"/>
</dbReference>
<accession>A0ABV9UYG9</accession>
<organism evidence="6 7">
    <name type="scientific">Streptomyces mauvecolor</name>
    <dbReference type="NCBI Taxonomy" id="58345"/>
    <lineage>
        <taxon>Bacteria</taxon>
        <taxon>Bacillati</taxon>
        <taxon>Actinomycetota</taxon>
        <taxon>Actinomycetes</taxon>
        <taxon>Kitasatosporales</taxon>
        <taxon>Streptomycetaceae</taxon>
        <taxon>Streptomyces</taxon>
    </lineage>
</organism>
<dbReference type="Pfam" id="PF00440">
    <property type="entry name" value="TetR_N"/>
    <property type="match status" value="1"/>
</dbReference>
<dbReference type="PRINTS" id="PR00455">
    <property type="entry name" value="HTHTETR"/>
</dbReference>
<dbReference type="PANTHER" id="PTHR30055">
    <property type="entry name" value="HTH-TYPE TRANSCRIPTIONAL REGULATOR RUTR"/>
    <property type="match status" value="1"/>
</dbReference>
<feature type="DNA-binding region" description="H-T-H motif" evidence="4">
    <location>
        <begin position="32"/>
        <end position="51"/>
    </location>
</feature>
<dbReference type="Proteomes" id="UP001595834">
    <property type="component" value="Unassembled WGS sequence"/>
</dbReference>
<keyword evidence="7" id="KW-1185">Reference proteome</keyword>
<gene>
    <name evidence="6" type="ORF">ACFPFX_33425</name>
</gene>
<dbReference type="EMBL" id="JBHSIZ010000045">
    <property type="protein sequence ID" value="MFC4961202.1"/>
    <property type="molecule type" value="Genomic_DNA"/>
</dbReference>
<dbReference type="RefSeq" id="WP_344377750.1">
    <property type="nucleotide sequence ID" value="NZ_BAAASQ010000019.1"/>
</dbReference>
<dbReference type="InterPro" id="IPR001647">
    <property type="entry name" value="HTH_TetR"/>
</dbReference>
<keyword evidence="2 4" id="KW-0238">DNA-binding</keyword>
<protein>
    <submittedName>
        <fullName evidence="6">TetR/AcrR family transcriptional regulator</fullName>
    </submittedName>
</protein>
<evidence type="ECO:0000256" key="1">
    <source>
        <dbReference type="ARBA" id="ARBA00023015"/>
    </source>
</evidence>
<proteinExistence type="predicted"/>
<reference evidence="7" key="1">
    <citation type="journal article" date="2019" name="Int. J. Syst. Evol. Microbiol.">
        <title>The Global Catalogue of Microorganisms (GCM) 10K type strain sequencing project: providing services to taxonomists for standard genome sequencing and annotation.</title>
        <authorList>
            <consortium name="The Broad Institute Genomics Platform"/>
            <consortium name="The Broad Institute Genome Sequencing Center for Infectious Disease"/>
            <person name="Wu L."/>
            <person name="Ma J."/>
        </authorList>
    </citation>
    <scope>NUCLEOTIDE SEQUENCE [LARGE SCALE GENOMIC DNA]</scope>
    <source>
        <strain evidence="7">CCM 7224</strain>
    </source>
</reference>
<name>A0ABV9UYG9_9ACTN</name>
<evidence type="ECO:0000313" key="7">
    <source>
        <dbReference type="Proteomes" id="UP001595834"/>
    </source>
</evidence>